<dbReference type="Proteomes" id="UP000824120">
    <property type="component" value="Chromosome 6"/>
</dbReference>
<gene>
    <name evidence="1" type="ORF">H5410_034557</name>
</gene>
<dbReference type="AlphaFoldDB" id="A0A9J5YQZ4"/>
<accession>A0A9J5YQZ4</accession>
<proteinExistence type="predicted"/>
<name>A0A9J5YQZ4_SOLCO</name>
<sequence>MCTSHSEEHASMSSRRCESGSINPWLVRALSRVWPESPIISRLQPSGSTAKSLTIRSATLAEPVRDEHEDAEDRVIEKIEWFRAIREANLCILATAIFEC</sequence>
<organism evidence="1 2">
    <name type="scientific">Solanum commersonii</name>
    <name type="common">Commerson's wild potato</name>
    <name type="synonym">Commerson's nightshade</name>
    <dbReference type="NCBI Taxonomy" id="4109"/>
    <lineage>
        <taxon>Eukaryota</taxon>
        <taxon>Viridiplantae</taxon>
        <taxon>Streptophyta</taxon>
        <taxon>Embryophyta</taxon>
        <taxon>Tracheophyta</taxon>
        <taxon>Spermatophyta</taxon>
        <taxon>Magnoliopsida</taxon>
        <taxon>eudicotyledons</taxon>
        <taxon>Gunneridae</taxon>
        <taxon>Pentapetalae</taxon>
        <taxon>asterids</taxon>
        <taxon>lamiids</taxon>
        <taxon>Solanales</taxon>
        <taxon>Solanaceae</taxon>
        <taxon>Solanoideae</taxon>
        <taxon>Solaneae</taxon>
        <taxon>Solanum</taxon>
    </lineage>
</organism>
<evidence type="ECO:0000313" key="2">
    <source>
        <dbReference type="Proteomes" id="UP000824120"/>
    </source>
</evidence>
<comment type="caution">
    <text evidence="1">The sequence shown here is derived from an EMBL/GenBank/DDBJ whole genome shotgun (WGS) entry which is preliminary data.</text>
</comment>
<reference evidence="1 2" key="1">
    <citation type="submission" date="2020-09" db="EMBL/GenBank/DDBJ databases">
        <title>De no assembly of potato wild relative species, Solanum commersonii.</title>
        <authorList>
            <person name="Cho K."/>
        </authorList>
    </citation>
    <scope>NUCLEOTIDE SEQUENCE [LARGE SCALE GENOMIC DNA]</scope>
    <source>
        <strain evidence="1">LZ3.2</strain>
        <tissue evidence="1">Leaf</tissue>
    </source>
</reference>
<evidence type="ECO:0000313" key="1">
    <source>
        <dbReference type="EMBL" id="KAG5603187.1"/>
    </source>
</evidence>
<keyword evidence="2" id="KW-1185">Reference proteome</keyword>
<dbReference type="EMBL" id="JACXVP010000006">
    <property type="protein sequence ID" value="KAG5603187.1"/>
    <property type="molecule type" value="Genomic_DNA"/>
</dbReference>
<protein>
    <submittedName>
        <fullName evidence="1">Uncharacterized protein</fullName>
    </submittedName>
</protein>